<dbReference type="InterPro" id="IPR001845">
    <property type="entry name" value="HTH_ArsR_DNA-bd_dom"/>
</dbReference>
<keyword evidence="3" id="KW-0804">Transcription</keyword>
<dbReference type="EMBL" id="FNYT01000023">
    <property type="protein sequence ID" value="SEJ72678.1"/>
    <property type="molecule type" value="Genomic_DNA"/>
</dbReference>
<dbReference type="PROSITE" id="PS50995">
    <property type="entry name" value="HTH_MARR_2"/>
    <property type="match status" value="1"/>
</dbReference>
<dbReference type="Pfam" id="PF01047">
    <property type="entry name" value="MarR"/>
    <property type="match status" value="1"/>
</dbReference>
<evidence type="ECO:0000256" key="2">
    <source>
        <dbReference type="ARBA" id="ARBA00023125"/>
    </source>
</evidence>
<dbReference type="SUPFAM" id="SSF46785">
    <property type="entry name" value="Winged helix' DNA-binding domain"/>
    <property type="match status" value="1"/>
</dbReference>
<keyword evidence="1" id="KW-0805">Transcription regulation</keyword>
<dbReference type="GO" id="GO:0003677">
    <property type="term" value="F:DNA binding"/>
    <property type="evidence" value="ECO:0007669"/>
    <property type="project" value="UniProtKB-KW"/>
</dbReference>
<dbReference type="PANTHER" id="PTHR42756:SF1">
    <property type="entry name" value="TRANSCRIPTIONAL REPRESSOR OF EMRAB OPERON"/>
    <property type="match status" value="1"/>
</dbReference>
<dbReference type="InterPro" id="IPR036390">
    <property type="entry name" value="WH_DNA-bd_sf"/>
</dbReference>
<proteinExistence type="predicted"/>
<gene>
    <name evidence="6" type="ORF">SAMN05216375_12355</name>
    <name evidence="5" type="ORF">TR210_1654</name>
</gene>
<dbReference type="EMBL" id="FJNB01000012">
    <property type="protein sequence ID" value="CZQ99670.1"/>
    <property type="molecule type" value="Genomic_DNA"/>
</dbReference>
<dbReference type="AlphaFoldDB" id="A0A143YVG6"/>
<organism evidence="5 7">
    <name type="scientific">Trichococcus ilyis</name>
    <dbReference type="NCBI Taxonomy" id="640938"/>
    <lineage>
        <taxon>Bacteria</taxon>
        <taxon>Bacillati</taxon>
        <taxon>Bacillota</taxon>
        <taxon>Bacilli</taxon>
        <taxon>Lactobacillales</taxon>
        <taxon>Carnobacteriaceae</taxon>
        <taxon>Trichococcus</taxon>
    </lineage>
</organism>
<dbReference type="Proteomes" id="UP000199280">
    <property type="component" value="Unassembled WGS sequence"/>
</dbReference>
<dbReference type="Gene3D" id="1.10.10.10">
    <property type="entry name" value="Winged helix-like DNA-binding domain superfamily/Winged helix DNA-binding domain"/>
    <property type="match status" value="1"/>
</dbReference>
<dbReference type="InterPro" id="IPR036388">
    <property type="entry name" value="WH-like_DNA-bd_sf"/>
</dbReference>
<keyword evidence="2 6" id="KW-0238">DNA-binding</keyword>
<evidence type="ECO:0000313" key="8">
    <source>
        <dbReference type="Proteomes" id="UP000199280"/>
    </source>
</evidence>
<sequence>MNLRDISKLLYQIKLTNQEITTLFEKETGFSLTRYEMLMFLKEKGSCSQNQIQTELKIDSAAITRHLKILEQKGYVLRERNAENNREVFVRLTDKAIQELDACGKEQDQDRMGISLSLSDEEAEQLSQLLNKLHLNREQERG</sequence>
<feature type="domain" description="HTH marR-type" evidence="4">
    <location>
        <begin position="1"/>
        <end position="135"/>
    </location>
</feature>
<dbReference type="STRING" id="640938.TR210_1654"/>
<reference evidence="5 7" key="1">
    <citation type="submission" date="2016-02" db="EMBL/GenBank/DDBJ databases">
        <authorList>
            <person name="Wen L."/>
            <person name="He K."/>
            <person name="Yang H."/>
        </authorList>
    </citation>
    <scope>NUCLEOTIDE SEQUENCE [LARGE SCALE GENOMIC DNA]</scope>
    <source>
        <strain evidence="5">Trichococcus_R210</strain>
    </source>
</reference>
<dbReference type="Proteomes" id="UP000076878">
    <property type="component" value="Unassembled WGS sequence"/>
</dbReference>
<dbReference type="InterPro" id="IPR000835">
    <property type="entry name" value="HTH_MarR-typ"/>
</dbReference>
<keyword evidence="8" id="KW-1185">Reference proteome</keyword>
<dbReference type="RefSeq" id="WP_068623050.1">
    <property type="nucleotide sequence ID" value="NZ_FJNB01000012.1"/>
</dbReference>
<reference evidence="6 8" key="2">
    <citation type="submission" date="2016-10" db="EMBL/GenBank/DDBJ databases">
        <authorList>
            <person name="Varghese N."/>
            <person name="Submissions S."/>
        </authorList>
    </citation>
    <scope>NUCLEOTIDE SEQUENCE [LARGE SCALE GENOMIC DNA]</scope>
    <source>
        <strain evidence="6 8">DSM 22150</strain>
    </source>
</reference>
<evidence type="ECO:0000313" key="5">
    <source>
        <dbReference type="EMBL" id="CZQ99670.1"/>
    </source>
</evidence>
<name>A0A143YVG6_9LACT</name>
<dbReference type="SMART" id="SM00418">
    <property type="entry name" value="HTH_ARSR"/>
    <property type="match status" value="1"/>
</dbReference>
<evidence type="ECO:0000313" key="7">
    <source>
        <dbReference type="Proteomes" id="UP000076878"/>
    </source>
</evidence>
<dbReference type="SMART" id="SM00347">
    <property type="entry name" value="HTH_MARR"/>
    <property type="match status" value="1"/>
</dbReference>
<dbReference type="CDD" id="cd00090">
    <property type="entry name" value="HTH_ARSR"/>
    <property type="match status" value="1"/>
</dbReference>
<evidence type="ECO:0000256" key="1">
    <source>
        <dbReference type="ARBA" id="ARBA00023015"/>
    </source>
</evidence>
<evidence type="ECO:0000256" key="3">
    <source>
        <dbReference type="ARBA" id="ARBA00023163"/>
    </source>
</evidence>
<protein>
    <submittedName>
        <fullName evidence="6">DNA-binding transcriptional regulator, MarR family</fullName>
    </submittedName>
    <submittedName>
        <fullName evidence="5">Helix turn helix arsenical resistance operon repressor</fullName>
    </submittedName>
</protein>
<accession>A0A143YVG6</accession>
<dbReference type="OrthoDB" id="2366010at2"/>
<dbReference type="PRINTS" id="PR00598">
    <property type="entry name" value="HTHMARR"/>
</dbReference>
<dbReference type="GO" id="GO:0003700">
    <property type="term" value="F:DNA-binding transcription factor activity"/>
    <property type="evidence" value="ECO:0007669"/>
    <property type="project" value="InterPro"/>
</dbReference>
<dbReference type="InterPro" id="IPR011991">
    <property type="entry name" value="ArsR-like_HTH"/>
</dbReference>
<evidence type="ECO:0000313" key="6">
    <source>
        <dbReference type="EMBL" id="SEJ72678.1"/>
    </source>
</evidence>
<dbReference type="PANTHER" id="PTHR42756">
    <property type="entry name" value="TRANSCRIPTIONAL REGULATOR, MARR"/>
    <property type="match status" value="1"/>
</dbReference>
<evidence type="ECO:0000259" key="4">
    <source>
        <dbReference type="PROSITE" id="PS50995"/>
    </source>
</evidence>